<evidence type="ECO:0000256" key="1">
    <source>
        <dbReference type="ARBA" id="ARBA00023015"/>
    </source>
</evidence>
<evidence type="ECO:0000259" key="4">
    <source>
        <dbReference type="PROSITE" id="PS50042"/>
    </source>
</evidence>
<dbReference type="AlphaFoldDB" id="A0A9D1NYE1"/>
<dbReference type="Pfam" id="PF13545">
    <property type="entry name" value="HTH_Crp_2"/>
    <property type="match status" value="1"/>
</dbReference>
<evidence type="ECO:0000259" key="5">
    <source>
        <dbReference type="PROSITE" id="PS51063"/>
    </source>
</evidence>
<evidence type="ECO:0000313" key="6">
    <source>
        <dbReference type="EMBL" id="HIV22505.1"/>
    </source>
</evidence>
<organism evidence="6 7">
    <name type="scientific">Candidatus Merdiplasma excrementigallinarum</name>
    <dbReference type="NCBI Taxonomy" id="2840864"/>
    <lineage>
        <taxon>Bacteria</taxon>
        <taxon>Bacillati</taxon>
        <taxon>Bacillota</taxon>
        <taxon>Clostridia</taxon>
        <taxon>Lachnospirales</taxon>
        <taxon>Lachnospiraceae</taxon>
        <taxon>Lachnospiraceae incertae sedis</taxon>
        <taxon>Candidatus Merdiplasma</taxon>
    </lineage>
</organism>
<dbReference type="SMART" id="SM00100">
    <property type="entry name" value="cNMP"/>
    <property type="match status" value="1"/>
</dbReference>
<evidence type="ECO:0000256" key="2">
    <source>
        <dbReference type="ARBA" id="ARBA00023125"/>
    </source>
</evidence>
<dbReference type="Proteomes" id="UP000886889">
    <property type="component" value="Unassembled WGS sequence"/>
</dbReference>
<name>A0A9D1NYE1_9FIRM</name>
<dbReference type="Pfam" id="PF00027">
    <property type="entry name" value="cNMP_binding"/>
    <property type="match status" value="1"/>
</dbReference>
<dbReference type="SUPFAM" id="SSF51206">
    <property type="entry name" value="cAMP-binding domain-like"/>
    <property type="match status" value="1"/>
</dbReference>
<keyword evidence="2" id="KW-0238">DNA-binding</keyword>
<dbReference type="InterPro" id="IPR018490">
    <property type="entry name" value="cNMP-bd_dom_sf"/>
</dbReference>
<dbReference type="SUPFAM" id="SSF46785">
    <property type="entry name" value="Winged helix' DNA-binding domain"/>
    <property type="match status" value="1"/>
</dbReference>
<evidence type="ECO:0000313" key="7">
    <source>
        <dbReference type="Proteomes" id="UP000886889"/>
    </source>
</evidence>
<evidence type="ECO:0000256" key="3">
    <source>
        <dbReference type="ARBA" id="ARBA00023163"/>
    </source>
</evidence>
<dbReference type="InterPro" id="IPR036390">
    <property type="entry name" value="WH_DNA-bd_sf"/>
</dbReference>
<reference evidence="6" key="1">
    <citation type="submission" date="2020-10" db="EMBL/GenBank/DDBJ databases">
        <authorList>
            <person name="Gilroy R."/>
        </authorList>
    </citation>
    <scope>NUCLEOTIDE SEQUENCE</scope>
    <source>
        <strain evidence="6">ChiBcec6-7307</strain>
    </source>
</reference>
<dbReference type="Gene3D" id="2.60.120.10">
    <property type="entry name" value="Jelly Rolls"/>
    <property type="match status" value="1"/>
</dbReference>
<comment type="caution">
    <text evidence="6">The sequence shown here is derived from an EMBL/GenBank/DDBJ whole genome shotgun (WGS) entry which is preliminary data.</text>
</comment>
<dbReference type="InterPro" id="IPR014710">
    <property type="entry name" value="RmlC-like_jellyroll"/>
</dbReference>
<dbReference type="GO" id="GO:0006355">
    <property type="term" value="P:regulation of DNA-templated transcription"/>
    <property type="evidence" value="ECO:0007669"/>
    <property type="project" value="InterPro"/>
</dbReference>
<keyword evidence="3" id="KW-0804">Transcription</keyword>
<proteinExistence type="predicted"/>
<feature type="domain" description="HTH crp-type" evidence="5">
    <location>
        <begin position="154"/>
        <end position="219"/>
    </location>
</feature>
<dbReference type="InterPro" id="IPR000595">
    <property type="entry name" value="cNMP-bd_dom"/>
</dbReference>
<keyword evidence="1" id="KW-0805">Transcription regulation</keyword>
<feature type="domain" description="Cyclic nucleotide-binding" evidence="4">
    <location>
        <begin position="13"/>
        <end position="111"/>
    </location>
</feature>
<dbReference type="PROSITE" id="PS50042">
    <property type="entry name" value="CNMP_BINDING_3"/>
    <property type="match status" value="1"/>
</dbReference>
<gene>
    <name evidence="6" type="ORF">IAC80_01065</name>
</gene>
<dbReference type="PROSITE" id="PS51063">
    <property type="entry name" value="HTH_CRP_2"/>
    <property type="match status" value="1"/>
</dbReference>
<dbReference type="GO" id="GO:0003677">
    <property type="term" value="F:DNA binding"/>
    <property type="evidence" value="ECO:0007669"/>
    <property type="project" value="UniProtKB-KW"/>
</dbReference>
<dbReference type="InterPro" id="IPR012318">
    <property type="entry name" value="HTH_CRP"/>
</dbReference>
<dbReference type="CDD" id="cd00038">
    <property type="entry name" value="CAP_ED"/>
    <property type="match status" value="1"/>
</dbReference>
<reference evidence="6" key="2">
    <citation type="journal article" date="2021" name="PeerJ">
        <title>Extensive microbial diversity within the chicken gut microbiome revealed by metagenomics and culture.</title>
        <authorList>
            <person name="Gilroy R."/>
            <person name="Ravi A."/>
            <person name="Getino M."/>
            <person name="Pursley I."/>
            <person name="Horton D.L."/>
            <person name="Alikhan N.F."/>
            <person name="Baker D."/>
            <person name="Gharbi K."/>
            <person name="Hall N."/>
            <person name="Watson M."/>
            <person name="Adriaenssens E.M."/>
            <person name="Foster-Nyarko E."/>
            <person name="Jarju S."/>
            <person name="Secka A."/>
            <person name="Antonio M."/>
            <person name="Oren A."/>
            <person name="Chaudhuri R.R."/>
            <person name="La Ragione R."/>
            <person name="Hildebrand F."/>
            <person name="Pallen M.J."/>
        </authorList>
    </citation>
    <scope>NUCLEOTIDE SEQUENCE</scope>
    <source>
        <strain evidence="6">ChiBcec6-7307</strain>
    </source>
</reference>
<protein>
    <submittedName>
        <fullName evidence="6">Crp/Fnr family transcriptional regulator</fullName>
    </submittedName>
</protein>
<sequence length="219" mass="24841">MEKYLSVLKRSRLFAGITESEITAMLQCLSAAVRIYDKGDCVLRRGETVSSVAMLLEGSIHIQKEDYWGNLSILSEIAPGEIFGEVYACLGNEEMLNSAVAVQTSRVLFLDMKRVITMCPSACRFHGRLIRNLLSVMAWKNRMLAGKLEHMARRTMREKLLSYLSEQSLKAGSPSFYIPFNRQQLADYLSVDRSAMSKELGKMRDEGILAFEKNHFILK</sequence>
<dbReference type="EMBL" id="DVOS01000013">
    <property type="protein sequence ID" value="HIV22505.1"/>
    <property type="molecule type" value="Genomic_DNA"/>
</dbReference>
<accession>A0A9D1NYE1</accession>